<evidence type="ECO:0000313" key="2">
    <source>
        <dbReference type="Proteomes" id="UP000077363"/>
    </source>
</evidence>
<dbReference type="EMBL" id="CP011387">
    <property type="protein sequence ID" value="ANE43697.1"/>
    <property type="molecule type" value="Genomic_DNA"/>
</dbReference>
<dbReference type="OrthoDB" id="9830298at2"/>
<protein>
    <submittedName>
        <fullName evidence="1">Uncharacterized protein</fullName>
    </submittedName>
</protein>
<dbReference type="RefSeq" id="WP_064014767.1">
    <property type="nucleotide sequence ID" value="NZ_CP011387.1"/>
</dbReference>
<accession>A0A172T9T4</accession>
<dbReference type="PATRIC" id="fig|1182568.3.peg.1638"/>
<keyword evidence="2" id="KW-1185">Reference proteome</keyword>
<sequence>MKNLYKGILYSKYHTKENHIFVFQEQEYSVVGDDFKDWARYHLPHLVGGIYRFHDSVLIAGYFEDQTIHVSSVFRETSQLSNKIFDQKEFRESIIKENAENCVLGILEYMSGGVFPKLFLTDKFFKIVDSSFICWLQEKFPDPKRGGLRFRYWTSIEFEESEGEIHKVLRLHINLWSGLWYTVPM</sequence>
<dbReference type="KEGG" id="dpu:SU48_07885"/>
<evidence type="ECO:0000313" key="1">
    <source>
        <dbReference type="EMBL" id="ANE43697.1"/>
    </source>
</evidence>
<dbReference type="Proteomes" id="UP000077363">
    <property type="component" value="Chromosome"/>
</dbReference>
<reference evidence="1 2" key="1">
    <citation type="submission" date="2015-01" db="EMBL/GenBank/DDBJ databases">
        <title>Deinococcus puniceus/DY1/ whole genome sequencing.</title>
        <authorList>
            <person name="Kim M.K."/>
            <person name="Srinivasan S."/>
            <person name="Lee J.-J."/>
        </authorList>
    </citation>
    <scope>NUCLEOTIDE SEQUENCE [LARGE SCALE GENOMIC DNA]</scope>
    <source>
        <strain evidence="1 2">DY1</strain>
    </source>
</reference>
<name>A0A172T9T4_9DEIO</name>
<dbReference type="AlphaFoldDB" id="A0A172T9T4"/>
<gene>
    <name evidence="1" type="ORF">SU48_07885</name>
</gene>
<organism evidence="1 2">
    <name type="scientific">Deinococcus puniceus</name>
    <dbReference type="NCBI Taxonomy" id="1182568"/>
    <lineage>
        <taxon>Bacteria</taxon>
        <taxon>Thermotogati</taxon>
        <taxon>Deinococcota</taxon>
        <taxon>Deinococci</taxon>
        <taxon>Deinococcales</taxon>
        <taxon>Deinococcaceae</taxon>
        <taxon>Deinococcus</taxon>
    </lineage>
</organism>
<proteinExistence type="predicted"/>